<reference evidence="2 3" key="1">
    <citation type="submission" date="2016-10" db="EMBL/GenBank/DDBJ databases">
        <authorList>
            <person name="de Groot N.N."/>
        </authorList>
    </citation>
    <scope>NUCLEOTIDE SEQUENCE [LARGE SCALE GENOMIC DNA]</scope>
    <source>
        <strain evidence="2 3">DSM 21668</strain>
    </source>
</reference>
<keyword evidence="3" id="KW-1185">Reference proteome</keyword>
<dbReference type="OrthoDB" id="9786064at2"/>
<dbReference type="Proteomes" id="UP000198901">
    <property type="component" value="Unassembled WGS sequence"/>
</dbReference>
<evidence type="ECO:0008006" key="4">
    <source>
        <dbReference type="Google" id="ProtNLM"/>
    </source>
</evidence>
<sequence length="220" mass="24336">MNTSIARLLSYLLHPLLVPTLFFGIIFFAAPVAISNLEVFNAQQSIDFFGLKLSFKGGLLLLVFFFTFLIPAYLLFILHKFRLIRSLTMENLADRRIPYLVVVLLYTVFSFASFRYLSLLPQLTVVMASVTFSISCVAFVSLYWQISAHATGMGGIVGGLLALTVRLGVTTLLEPLLVVILLAGLLMSARLRLNAHTPGQILAGFVLGFLVCGVTLYLYF</sequence>
<organism evidence="2 3">
    <name type="scientific">Siphonobacter aquaeclarae</name>
    <dbReference type="NCBI Taxonomy" id="563176"/>
    <lineage>
        <taxon>Bacteria</taxon>
        <taxon>Pseudomonadati</taxon>
        <taxon>Bacteroidota</taxon>
        <taxon>Cytophagia</taxon>
        <taxon>Cytophagales</taxon>
        <taxon>Cytophagaceae</taxon>
        <taxon>Siphonobacter</taxon>
    </lineage>
</organism>
<feature type="transmembrane region" description="Helical" evidence="1">
    <location>
        <begin position="201"/>
        <end position="219"/>
    </location>
</feature>
<name>A0A1G9L490_9BACT</name>
<gene>
    <name evidence="2" type="ORF">SAMN04488090_1254</name>
</gene>
<dbReference type="EMBL" id="FNGS01000002">
    <property type="protein sequence ID" value="SDL56741.1"/>
    <property type="molecule type" value="Genomic_DNA"/>
</dbReference>
<proteinExistence type="predicted"/>
<evidence type="ECO:0000256" key="1">
    <source>
        <dbReference type="SAM" id="Phobius"/>
    </source>
</evidence>
<feature type="transmembrane region" description="Helical" evidence="1">
    <location>
        <begin position="123"/>
        <end position="144"/>
    </location>
</feature>
<keyword evidence="1" id="KW-0812">Transmembrane</keyword>
<evidence type="ECO:0000313" key="3">
    <source>
        <dbReference type="Proteomes" id="UP000198901"/>
    </source>
</evidence>
<dbReference type="CDD" id="cd01610">
    <property type="entry name" value="PAP2_like"/>
    <property type="match status" value="1"/>
</dbReference>
<evidence type="ECO:0000313" key="2">
    <source>
        <dbReference type="EMBL" id="SDL56741.1"/>
    </source>
</evidence>
<dbReference type="RefSeq" id="WP_093199172.1">
    <property type="nucleotide sequence ID" value="NZ_FNGS01000002.1"/>
</dbReference>
<feature type="transmembrane region" description="Helical" evidence="1">
    <location>
        <begin position="156"/>
        <end position="189"/>
    </location>
</feature>
<keyword evidence="1" id="KW-0472">Membrane</keyword>
<feature type="transmembrane region" description="Helical" evidence="1">
    <location>
        <begin position="12"/>
        <end position="34"/>
    </location>
</feature>
<dbReference type="AlphaFoldDB" id="A0A1G9L490"/>
<keyword evidence="1" id="KW-1133">Transmembrane helix</keyword>
<feature type="transmembrane region" description="Helical" evidence="1">
    <location>
        <begin position="97"/>
        <end position="117"/>
    </location>
</feature>
<accession>A0A1G9L490</accession>
<protein>
    <recommendedName>
        <fullName evidence="4">PAP2 superfamily protein</fullName>
    </recommendedName>
</protein>
<feature type="transmembrane region" description="Helical" evidence="1">
    <location>
        <begin position="54"/>
        <end position="76"/>
    </location>
</feature>
<dbReference type="STRING" id="563176.SAMN04488090_1254"/>